<dbReference type="InterPro" id="IPR003137">
    <property type="entry name" value="PA_domain"/>
</dbReference>
<dbReference type="EMBL" id="SEOQ01000550">
    <property type="protein sequence ID" value="TFY60673.1"/>
    <property type="molecule type" value="Genomic_DNA"/>
</dbReference>
<dbReference type="CDD" id="cd02121">
    <property type="entry name" value="PA_GCPII_like"/>
    <property type="match status" value="1"/>
</dbReference>
<reference evidence="7 8" key="1">
    <citation type="submission" date="2019-02" db="EMBL/GenBank/DDBJ databases">
        <title>Genome sequencing of the rare red list fungi Dentipellis fragilis.</title>
        <authorList>
            <person name="Buettner E."/>
            <person name="Kellner H."/>
        </authorList>
    </citation>
    <scope>NUCLEOTIDE SEQUENCE [LARGE SCALE GENOMIC DNA]</scope>
    <source>
        <strain evidence="7 8">DSM 105465</strain>
    </source>
</reference>
<dbReference type="Gene3D" id="1.20.930.40">
    <property type="entry name" value="Transferrin receptor-like, dimerisation domain"/>
    <property type="match status" value="1"/>
</dbReference>
<dbReference type="InterPro" id="IPR036757">
    <property type="entry name" value="TFR-like_dimer_dom_sf"/>
</dbReference>
<dbReference type="Gene3D" id="3.20.20.100">
    <property type="entry name" value="NADP-dependent oxidoreductase domain"/>
    <property type="match status" value="1"/>
</dbReference>
<dbReference type="InterPro" id="IPR036812">
    <property type="entry name" value="NAD(P)_OxRdtase_dom_sf"/>
</dbReference>
<feature type="compositionally biased region" description="Polar residues" evidence="2">
    <location>
        <begin position="1521"/>
        <end position="1531"/>
    </location>
</feature>
<dbReference type="Pfam" id="PF00248">
    <property type="entry name" value="Aldo_ket_red"/>
    <property type="match status" value="1"/>
</dbReference>
<name>A0A4Y9YG47_9AGAM</name>
<feature type="region of interest" description="Disordered" evidence="2">
    <location>
        <begin position="1518"/>
        <end position="1540"/>
    </location>
</feature>
<protein>
    <recommendedName>
        <fullName evidence="9">Zn-dependent exopeptidase</fullName>
    </recommendedName>
</protein>
<feature type="region of interest" description="Disordered" evidence="2">
    <location>
        <begin position="1234"/>
        <end position="1259"/>
    </location>
</feature>
<keyword evidence="8" id="KW-1185">Reference proteome</keyword>
<gene>
    <name evidence="7" type="ORF">EVG20_g7334</name>
</gene>
<dbReference type="Pfam" id="PF04389">
    <property type="entry name" value="Peptidase_M28"/>
    <property type="match status" value="1"/>
</dbReference>
<comment type="caution">
    <text evidence="7">The sequence shown here is derived from an EMBL/GenBank/DDBJ whole genome shotgun (WGS) entry which is preliminary data.</text>
</comment>
<dbReference type="STRING" id="205917.A0A4Y9YG47"/>
<proteinExistence type="inferred from homology"/>
<dbReference type="FunFam" id="3.40.630.10:FF:000101">
    <property type="entry name" value="N-acetylated alpha-linked acidic dipeptidase like 1"/>
    <property type="match status" value="1"/>
</dbReference>
<evidence type="ECO:0000259" key="4">
    <source>
        <dbReference type="Pfam" id="PF02225"/>
    </source>
</evidence>
<evidence type="ECO:0000259" key="6">
    <source>
        <dbReference type="Pfam" id="PF04389"/>
    </source>
</evidence>
<dbReference type="Gene3D" id="3.50.30.30">
    <property type="match status" value="1"/>
</dbReference>
<organism evidence="7 8">
    <name type="scientific">Dentipellis fragilis</name>
    <dbReference type="NCBI Taxonomy" id="205917"/>
    <lineage>
        <taxon>Eukaryota</taxon>
        <taxon>Fungi</taxon>
        <taxon>Dikarya</taxon>
        <taxon>Basidiomycota</taxon>
        <taxon>Agaricomycotina</taxon>
        <taxon>Agaricomycetes</taxon>
        <taxon>Russulales</taxon>
        <taxon>Hericiaceae</taxon>
        <taxon>Dentipellis</taxon>
    </lineage>
</organism>
<dbReference type="InterPro" id="IPR007365">
    <property type="entry name" value="TFR-like_dimer_dom"/>
</dbReference>
<dbReference type="Proteomes" id="UP000298327">
    <property type="component" value="Unassembled WGS sequence"/>
</dbReference>
<sequence length="1638" mass="179687">MSKLPTRKIGDTEVTAIGYGAMGIAAFYGPPMPDEDRFKVLDALYERGCTNWDTADLYLDSEELIGKWFKRTGKRDEIFLATKFGFSSPPPRNKMPDGDPVWAREAFQRSLDRLGVDHIDLWYLHRPDPTIPIEKSVAAMAEFVKASKLKYIGLSEVSSATLRRAHAVHPIAAVQVEYSPFSLDIEDPKIGLLKTARELGVKIIAYSPLGRGLLTGQYKGPEEFPEDDFRRLVPKFSKENFPRVLKLVADLKKIGEKHGATAGQVCLAWILAQGDDFIPIPGTKHIKYLDENLGAVNVKLSPAELEEVRRAAREAEVEGDRLPTSMADDRSVTQPLLSEEEKDVEMLAPPVTQRAPKPKRARVLKVVRRIVLFGLLWIVIHRWLFGLALKGIRTNEWEGEVRGAHGCSRAKNAWMLDAFVRPPRPHVPFGRKAEELFLSVPNAASAINASRQYAGKPHLAGSDGDLQTAMDFLALLQRELNISKPSSAPIFPAGSEASRNATLSISNLTEPTAWIDVYYPVMNTPVSHSLEILDGDSVAWKAQLEEVVDHPDKDGDAWAYSDAVPAWHGLSRGGQAEGKLIYANYGSKSDYDDLVEKGVNFTGAIVLARYGGIFRGLKVKGAQELGAAGILIYSDPRDDGSVTTANGYKAYPEGPARNPTSVQRGSVQFLSIYPGDPTTPGYPAYENSTRTNGTNIPDIPSLPISWTNAQVLLKEIEGGKGRTVRLVNSVDDKVIPIWNPMGVIPGYIKDEVVIIGNHRDAWVLGAADPTSGTASVHEVIRGFGALLKEGWKPLRTIVFASWDAEEYGLIGSTEWGEDFKDWIKENVVAYLNLDSSVSGSRFDARASPSLSHLVRSTAEQIPHPYDPTRTLWDASEDSGTYLGEDTEGDVWAEATDSIGVKPLGSGSDFTVFLQHIGVASADAGGFGATRSDPVYHYHSVYDSEPWMETYGDIGFLKHVAVSKNLGLQALRIANAIVLPFNTTHYAFQLDEYLDIVEALASQSPVVPNLAPLRASIKALQFASLKLDHEKFYAEKYLRRLIRRWRWWHHCKKTVKKFGMKVKNVLGFKSEEEVHSKEIHNSKEIHMPEYTAANGQRIRPRVGRYPAWLKEQEEKAKEEAAWPPHLPHPHLPHPHWPRPPKCLGRKILRAVKHVREINKKLSTFESGFIHEGGIKDREWYKHLGVAPGKWLGYGATTLPALTEAITIEKNTTLAEYEAERLKGAIEKITAALKASKQHSNTPKHTQQSIDTMGITSSSTQRPPAALTLESFEVKAFEHDPAGERGRGRETTKADGQVRSILMLLTAYVLRVLFEQIAKGGRWEPPGVKNGTHTSVASDENVSANIITASGRPWACPLLKPNAQRTAMFPKKVRLGKRERQQRRVVGAVVKGAIPELRARLGCESESEEANILPSRVKAEAQKEIAAMKAEGTYVARVVVRGRADKENAGARDAVPGRKKTRRGGRSSSRAKKALADGKTESSDGARPRAALKDMQLGACLPEEDDSSLAARAMVKMEAVDPNSPSVDSAEQQTVKKDPNSCNVAGTATLDAKPIIYSTQATNAVGPSTPMIPPHESIVSTPLSAGGFGFTPRTDGGKPFSLNAAAEPFTPTATSSPMFAQVARLTVSAPGVLPSVAALK</sequence>
<evidence type="ECO:0000259" key="3">
    <source>
        <dbReference type="Pfam" id="PF00248"/>
    </source>
</evidence>
<evidence type="ECO:0000256" key="2">
    <source>
        <dbReference type="SAM" id="MobiDB-lite"/>
    </source>
</evidence>
<evidence type="ECO:0000313" key="8">
    <source>
        <dbReference type="Proteomes" id="UP000298327"/>
    </source>
</evidence>
<dbReference type="PANTHER" id="PTHR10404:SF46">
    <property type="entry name" value="VACUOLAR PROTEIN SORTING-ASSOCIATED PROTEIN 70"/>
    <property type="match status" value="1"/>
</dbReference>
<feature type="domain" description="PA" evidence="4">
    <location>
        <begin position="577"/>
        <end position="654"/>
    </location>
</feature>
<dbReference type="PANTHER" id="PTHR10404">
    <property type="entry name" value="N-ACETYLATED-ALPHA-LINKED ACIDIC DIPEPTIDASE"/>
    <property type="match status" value="1"/>
</dbReference>
<dbReference type="InterPro" id="IPR023210">
    <property type="entry name" value="NADP_OxRdtase_dom"/>
</dbReference>
<evidence type="ECO:0008006" key="9">
    <source>
        <dbReference type="Google" id="ProtNLM"/>
    </source>
</evidence>
<dbReference type="InterPro" id="IPR039373">
    <property type="entry name" value="Peptidase_M28B"/>
</dbReference>
<feature type="domain" description="Transferrin receptor-like dimerisation" evidence="5">
    <location>
        <begin position="1151"/>
        <end position="1232"/>
    </location>
</feature>
<dbReference type="OrthoDB" id="37537at2759"/>
<dbReference type="InterPro" id="IPR007484">
    <property type="entry name" value="Peptidase_M28"/>
</dbReference>
<comment type="similarity">
    <text evidence="1">Belongs to the peptidase M28 family. M28B subfamily.</text>
</comment>
<feature type="region of interest" description="Disordered" evidence="2">
    <location>
        <begin position="1445"/>
        <end position="1488"/>
    </location>
</feature>
<evidence type="ECO:0000259" key="5">
    <source>
        <dbReference type="Pfam" id="PF04253"/>
    </source>
</evidence>
<feature type="compositionally biased region" description="Polar residues" evidence="2">
    <location>
        <begin position="1236"/>
        <end position="1259"/>
    </location>
</feature>
<dbReference type="SUPFAM" id="SSF53187">
    <property type="entry name" value="Zn-dependent exopeptidases"/>
    <property type="match status" value="1"/>
</dbReference>
<feature type="domain" description="Peptidase M28" evidence="6">
    <location>
        <begin position="743"/>
        <end position="886"/>
    </location>
</feature>
<evidence type="ECO:0000256" key="1">
    <source>
        <dbReference type="ARBA" id="ARBA00005634"/>
    </source>
</evidence>
<dbReference type="SUPFAM" id="SSF52025">
    <property type="entry name" value="PA domain"/>
    <property type="match status" value="1"/>
</dbReference>
<dbReference type="Pfam" id="PF04253">
    <property type="entry name" value="TFR_dimer"/>
    <property type="match status" value="1"/>
</dbReference>
<feature type="compositionally biased region" description="Basic and acidic residues" evidence="2">
    <location>
        <begin position="1472"/>
        <end position="1485"/>
    </location>
</feature>
<dbReference type="GO" id="GO:0004180">
    <property type="term" value="F:carboxypeptidase activity"/>
    <property type="evidence" value="ECO:0007669"/>
    <property type="project" value="TreeGrafter"/>
</dbReference>
<accession>A0A4Y9YG47</accession>
<dbReference type="CDD" id="cd08022">
    <property type="entry name" value="M28_PSMA_like"/>
    <property type="match status" value="1"/>
</dbReference>
<feature type="compositionally biased region" description="Basic residues" evidence="2">
    <location>
        <begin position="1455"/>
        <end position="1471"/>
    </location>
</feature>
<feature type="domain" description="NADP-dependent oxidoreductase" evidence="3">
    <location>
        <begin position="17"/>
        <end position="311"/>
    </location>
</feature>
<evidence type="ECO:0000313" key="7">
    <source>
        <dbReference type="EMBL" id="TFY60673.1"/>
    </source>
</evidence>
<dbReference type="InterPro" id="IPR046450">
    <property type="entry name" value="PA_dom_sf"/>
</dbReference>
<dbReference type="SUPFAM" id="SSF51430">
    <property type="entry name" value="NAD(P)-linked oxidoreductase"/>
    <property type="match status" value="1"/>
</dbReference>
<dbReference type="Pfam" id="PF02225">
    <property type="entry name" value="PA"/>
    <property type="match status" value="1"/>
</dbReference>
<dbReference type="Gene3D" id="3.40.630.10">
    <property type="entry name" value="Zn peptidases"/>
    <property type="match status" value="1"/>
</dbReference>
<feature type="non-terminal residue" evidence="7">
    <location>
        <position position="1638"/>
    </location>
</feature>
<dbReference type="SUPFAM" id="SSF47672">
    <property type="entry name" value="Transferrin receptor-like dimerisation domain"/>
    <property type="match status" value="1"/>
</dbReference>